<keyword evidence="3" id="KW-0472">Membrane</keyword>
<name>A0A813QL85_ADIRI</name>
<comment type="similarity">
    <text evidence="1">Belongs to the syntaxin family.</text>
</comment>
<evidence type="ECO:0000313" key="5">
    <source>
        <dbReference type="EMBL" id="CAF0769829.1"/>
    </source>
</evidence>
<dbReference type="InterPro" id="IPR045242">
    <property type="entry name" value="Syntaxin"/>
</dbReference>
<evidence type="ECO:0000256" key="3">
    <source>
        <dbReference type="SAM" id="Phobius"/>
    </source>
</evidence>
<dbReference type="EMBL" id="CAJNOJ010000008">
    <property type="protein sequence ID" value="CAF0769829.1"/>
    <property type="molecule type" value="Genomic_DNA"/>
</dbReference>
<feature type="compositionally biased region" description="Basic and acidic residues" evidence="2">
    <location>
        <begin position="23"/>
        <end position="34"/>
    </location>
</feature>
<dbReference type="Proteomes" id="UP000663852">
    <property type="component" value="Unassembled WGS sequence"/>
</dbReference>
<accession>A0A813QL85</accession>
<dbReference type="GO" id="GO:0012505">
    <property type="term" value="C:endomembrane system"/>
    <property type="evidence" value="ECO:0007669"/>
    <property type="project" value="TreeGrafter"/>
</dbReference>
<keyword evidence="3" id="KW-1133">Transmembrane helix</keyword>
<evidence type="ECO:0000313" key="7">
    <source>
        <dbReference type="Proteomes" id="UP000663828"/>
    </source>
</evidence>
<dbReference type="PANTHER" id="PTHR19957">
    <property type="entry name" value="SYNTAXIN"/>
    <property type="match status" value="1"/>
</dbReference>
<proteinExistence type="inferred from homology"/>
<protein>
    <recommendedName>
        <fullName evidence="4">t-SNARE coiled-coil homology domain-containing protein</fullName>
    </recommendedName>
</protein>
<reference evidence="5" key="1">
    <citation type="submission" date="2021-02" db="EMBL/GenBank/DDBJ databases">
        <authorList>
            <person name="Nowell W R."/>
        </authorList>
    </citation>
    <scope>NUCLEOTIDE SEQUENCE</scope>
</reference>
<evidence type="ECO:0000313" key="8">
    <source>
        <dbReference type="Proteomes" id="UP000663852"/>
    </source>
</evidence>
<dbReference type="OrthoDB" id="10251371at2759"/>
<dbReference type="GO" id="GO:0006906">
    <property type="term" value="P:vesicle fusion"/>
    <property type="evidence" value="ECO:0007669"/>
    <property type="project" value="TreeGrafter"/>
</dbReference>
<gene>
    <name evidence="5" type="ORF">EDS130_LOCUS3245</name>
    <name evidence="6" type="ORF">XAT740_LOCUS12129</name>
</gene>
<dbReference type="GO" id="GO:0048278">
    <property type="term" value="P:vesicle docking"/>
    <property type="evidence" value="ECO:0007669"/>
    <property type="project" value="TreeGrafter"/>
</dbReference>
<dbReference type="Proteomes" id="UP000663828">
    <property type="component" value="Unassembled WGS sequence"/>
</dbReference>
<evidence type="ECO:0000256" key="2">
    <source>
        <dbReference type="SAM" id="MobiDB-lite"/>
    </source>
</evidence>
<dbReference type="PROSITE" id="PS50192">
    <property type="entry name" value="T_SNARE"/>
    <property type="match status" value="1"/>
</dbReference>
<feature type="transmembrane region" description="Helical" evidence="3">
    <location>
        <begin position="287"/>
        <end position="305"/>
    </location>
</feature>
<organism evidence="5 8">
    <name type="scientific">Adineta ricciae</name>
    <name type="common">Rotifer</name>
    <dbReference type="NCBI Taxonomy" id="249248"/>
    <lineage>
        <taxon>Eukaryota</taxon>
        <taxon>Metazoa</taxon>
        <taxon>Spiralia</taxon>
        <taxon>Gnathifera</taxon>
        <taxon>Rotifera</taxon>
        <taxon>Eurotatoria</taxon>
        <taxon>Bdelloidea</taxon>
        <taxon>Adinetida</taxon>
        <taxon>Adinetidae</taxon>
        <taxon>Adineta</taxon>
    </lineage>
</organism>
<comment type="caution">
    <text evidence="5">The sequence shown here is derived from an EMBL/GenBank/DDBJ whole genome shotgun (WGS) entry which is preliminary data.</text>
</comment>
<dbReference type="GO" id="GO:0005484">
    <property type="term" value="F:SNAP receptor activity"/>
    <property type="evidence" value="ECO:0007669"/>
    <property type="project" value="TreeGrafter"/>
</dbReference>
<evidence type="ECO:0000313" key="6">
    <source>
        <dbReference type="EMBL" id="CAF0979974.1"/>
    </source>
</evidence>
<dbReference type="SUPFAM" id="SSF47661">
    <property type="entry name" value="t-snare proteins"/>
    <property type="match status" value="1"/>
</dbReference>
<dbReference type="EMBL" id="CAJNOR010000680">
    <property type="protein sequence ID" value="CAF0979974.1"/>
    <property type="molecule type" value="Genomic_DNA"/>
</dbReference>
<dbReference type="AlphaFoldDB" id="A0A813QL85"/>
<keyword evidence="3" id="KW-0812">Transmembrane</keyword>
<keyword evidence="7" id="KW-1185">Reference proteome</keyword>
<dbReference type="Pfam" id="PF05739">
    <property type="entry name" value="SNARE"/>
    <property type="match status" value="1"/>
</dbReference>
<dbReference type="Gene3D" id="1.20.5.110">
    <property type="match status" value="1"/>
</dbReference>
<feature type="domain" description="T-SNARE coiled-coil homology" evidence="4">
    <location>
        <begin position="213"/>
        <end position="275"/>
    </location>
</feature>
<feature type="region of interest" description="Disordered" evidence="2">
    <location>
        <begin position="17"/>
        <end position="36"/>
    </location>
</feature>
<evidence type="ECO:0000256" key="1">
    <source>
        <dbReference type="ARBA" id="ARBA00009063"/>
    </source>
</evidence>
<dbReference type="GO" id="GO:0031201">
    <property type="term" value="C:SNARE complex"/>
    <property type="evidence" value="ECO:0007669"/>
    <property type="project" value="TreeGrafter"/>
</dbReference>
<sequence length="306" mass="35578">MSSRNLTSNFLEFRNRASQNRTNHADNSKWDDRNPLLNDDEDDDVVHFERNDAFLWMEFHRKIQSQFGEIRNQIKKLQQLQAKCLTRQVFDEDAHSDSEIRLITKDITSMLDNCQMSVQKFSSFAKKSQANSYEQQLVSNAAQATFNTFQDLALKFNQCQSNYVRKLQSQKDKLDQVTSHIAIDMYASPFGDNEFDQISLLSEVQQQSASPVDEYTTWREKELRDTYESIQEVNTIFMNISTMISNQKASIDQIECVICDSINSVEQGNKELVKAVQRQQRSLKIKLILFGIGIFILLFVLFISYI</sequence>
<dbReference type="InterPro" id="IPR010989">
    <property type="entry name" value="SNARE"/>
</dbReference>
<evidence type="ECO:0000259" key="4">
    <source>
        <dbReference type="PROSITE" id="PS50192"/>
    </source>
</evidence>
<dbReference type="GO" id="GO:0006886">
    <property type="term" value="P:intracellular protein transport"/>
    <property type="evidence" value="ECO:0007669"/>
    <property type="project" value="TreeGrafter"/>
</dbReference>
<dbReference type="InterPro" id="IPR000727">
    <property type="entry name" value="T_SNARE_dom"/>
</dbReference>
<dbReference type="GO" id="GO:0000149">
    <property type="term" value="F:SNARE binding"/>
    <property type="evidence" value="ECO:0007669"/>
    <property type="project" value="TreeGrafter"/>
</dbReference>
<dbReference type="Gene3D" id="1.20.58.70">
    <property type="match status" value="1"/>
</dbReference>